<proteinExistence type="inferred from homology"/>
<dbReference type="GO" id="GO:0070006">
    <property type="term" value="F:metalloaminopeptidase activity"/>
    <property type="evidence" value="ECO:0007669"/>
    <property type="project" value="InterPro"/>
</dbReference>
<organism evidence="19 20">
    <name type="scientific">Ophiocordyceps sinensis</name>
    <dbReference type="NCBI Taxonomy" id="72228"/>
    <lineage>
        <taxon>Eukaryota</taxon>
        <taxon>Fungi</taxon>
        <taxon>Dikarya</taxon>
        <taxon>Ascomycota</taxon>
        <taxon>Pezizomycotina</taxon>
        <taxon>Sordariomycetes</taxon>
        <taxon>Hypocreomycetidae</taxon>
        <taxon>Hypocreales</taxon>
        <taxon>Ophiocordycipitaceae</taxon>
        <taxon>Ophiocordyceps</taxon>
    </lineage>
</organism>
<evidence type="ECO:0000256" key="8">
    <source>
        <dbReference type="ARBA" id="ARBA00022670"/>
    </source>
</evidence>
<reference evidence="19 20" key="1">
    <citation type="journal article" date="2020" name="Genome Biol. Evol.">
        <title>A new high-quality draft genome assembly of the Chinese cordyceps Ophiocordyceps sinensis.</title>
        <authorList>
            <person name="Shu R."/>
            <person name="Zhang J."/>
            <person name="Meng Q."/>
            <person name="Zhang H."/>
            <person name="Zhou G."/>
            <person name="Li M."/>
            <person name="Wu P."/>
            <person name="Zhao Y."/>
            <person name="Chen C."/>
            <person name="Qin Q."/>
        </authorList>
    </citation>
    <scope>NUCLEOTIDE SEQUENCE [LARGE SCALE GENOMIC DNA]</scope>
    <source>
        <strain evidence="19 20">IOZ07</strain>
    </source>
</reference>
<keyword evidence="7" id="KW-0031">Aminopeptidase</keyword>
<evidence type="ECO:0000256" key="1">
    <source>
        <dbReference type="ARBA" id="ARBA00001424"/>
    </source>
</evidence>
<evidence type="ECO:0000256" key="9">
    <source>
        <dbReference type="ARBA" id="ARBA00022723"/>
    </source>
</evidence>
<evidence type="ECO:0000256" key="11">
    <source>
        <dbReference type="ARBA" id="ARBA00023049"/>
    </source>
</evidence>
<evidence type="ECO:0000259" key="16">
    <source>
        <dbReference type="Pfam" id="PF00557"/>
    </source>
</evidence>
<dbReference type="Pfam" id="PF00557">
    <property type="entry name" value="Peptidase_M24"/>
    <property type="match status" value="1"/>
</dbReference>
<dbReference type="GO" id="GO:0006508">
    <property type="term" value="P:proteolysis"/>
    <property type="evidence" value="ECO:0007669"/>
    <property type="project" value="UniProtKB-KW"/>
</dbReference>
<feature type="domain" description="Creatinase N-terminal" evidence="17">
    <location>
        <begin position="9"/>
        <end position="143"/>
    </location>
</feature>
<accession>A0A8H4PSR4</accession>
<dbReference type="InterPro" id="IPR033740">
    <property type="entry name" value="Pept_M24B"/>
</dbReference>
<evidence type="ECO:0000256" key="12">
    <source>
        <dbReference type="ARBA" id="ARBA00023211"/>
    </source>
</evidence>
<dbReference type="PANTHER" id="PTHR43763:SF6">
    <property type="entry name" value="XAA-PRO AMINOPEPTIDASE 1"/>
    <property type="match status" value="1"/>
</dbReference>
<evidence type="ECO:0000256" key="3">
    <source>
        <dbReference type="ARBA" id="ARBA00002443"/>
    </source>
</evidence>
<keyword evidence="20" id="KW-1185">Reference proteome</keyword>
<comment type="caution">
    <text evidence="19">The sequence shown here is derived from an EMBL/GenBank/DDBJ whole genome shotgun (WGS) entry which is preliminary data.</text>
</comment>
<feature type="domain" description="Peptidase M24 C-terminal" evidence="18">
    <location>
        <begin position="556"/>
        <end position="618"/>
    </location>
</feature>
<dbReference type="EMBL" id="JAAVMX010000004">
    <property type="protein sequence ID" value="KAF4509800.1"/>
    <property type="molecule type" value="Genomic_DNA"/>
</dbReference>
<dbReference type="GO" id="GO:0005737">
    <property type="term" value="C:cytoplasm"/>
    <property type="evidence" value="ECO:0007669"/>
    <property type="project" value="UniProtKB-ARBA"/>
</dbReference>
<dbReference type="InterPro" id="IPR050422">
    <property type="entry name" value="X-Pro_aminopeptidase_P"/>
</dbReference>
<comment type="function">
    <text evidence="3">Catalyzes the removal of a penultimate prolyl residue from the N-termini of peptides.</text>
</comment>
<comment type="cofactor">
    <cofactor evidence="2">
        <name>Mn(2+)</name>
        <dbReference type="ChEBI" id="CHEBI:29035"/>
    </cofactor>
</comment>
<keyword evidence="8" id="KW-0645">Protease</keyword>
<evidence type="ECO:0000256" key="13">
    <source>
        <dbReference type="ARBA" id="ARBA00030849"/>
    </source>
</evidence>
<evidence type="ECO:0000313" key="20">
    <source>
        <dbReference type="Proteomes" id="UP000557566"/>
    </source>
</evidence>
<protein>
    <recommendedName>
        <fullName evidence="6">Probable Xaa-Pro aminopeptidase P</fullName>
        <ecNumber evidence="5">3.4.11.9</ecNumber>
    </recommendedName>
    <alternativeName>
        <fullName evidence="13">Aminoacylproline aminopeptidase</fullName>
    </alternativeName>
    <alternativeName>
        <fullName evidence="14">Prolidase</fullName>
    </alternativeName>
</protein>
<dbReference type="OrthoDB" id="9995434at2759"/>
<comment type="catalytic activity">
    <reaction evidence="1">
        <text>Release of any N-terminal amino acid, including proline, that is linked to proline, even from a dipeptide or tripeptide.</text>
        <dbReference type="EC" id="3.4.11.9"/>
    </reaction>
</comment>
<evidence type="ECO:0000256" key="5">
    <source>
        <dbReference type="ARBA" id="ARBA00012574"/>
    </source>
</evidence>
<dbReference type="Gene3D" id="3.40.350.10">
    <property type="entry name" value="Creatinase/prolidase N-terminal domain"/>
    <property type="match status" value="2"/>
</dbReference>
<feature type="domain" description="Peptidase M24" evidence="16">
    <location>
        <begin position="327"/>
        <end position="545"/>
    </location>
</feature>
<evidence type="ECO:0000259" key="18">
    <source>
        <dbReference type="Pfam" id="PF16188"/>
    </source>
</evidence>
<dbReference type="AlphaFoldDB" id="A0A8H4PSR4"/>
<evidence type="ECO:0000256" key="6">
    <source>
        <dbReference type="ARBA" id="ARBA00020658"/>
    </source>
</evidence>
<dbReference type="GO" id="GO:0046872">
    <property type="term" value="F:metal ion binding"/>
    <property type="evidence" value="ECO:0007669"/>
    <property type="project" value="UniProtKB-KW"/>
</dbReference>
<evidence type="ECO:0000313" key="19">
    <source>
        <dbReference type="EMBL" id="KAF4509800.1"/>
    </source>
</evidence>
<sequence>MARVDTSSRLAHLRGLMEARNVHVYVVPSEDSHSSEYIADCDARREFISSFTGSAGCAVVTSDAAALATDGRYFSQAARQLDSNWTLLKQGLQDVPTWQEWAAEQATGGKVVAVDPTLLSGPSAKKLAEQVRKAGGSELLPLDDNLIDIVWGEGRPRRPCQAVTVVPDDVAGKSVHGKVIELRQELAKKNCMGFFISMLDEVAWLFNLRGSDIPYNPVFFSYATITPRAATLYTDVSKLSETCKSHLANNDIHVKPYHAFLSDARSHHAQVSDKDTAPGCTTQQTFLISNKGSWALQRALGGDGCVEEIRSPVGDAKAIKNETEMGGMRACHTRDGAALIEFFAWLEHQLLVERATLDEVQAADKLEELRSTKQHFVGLSFPTISSTGPNAAVIHYGPERGSCATIDPQSVYLCDSGAQFLDGTTDTTRTLHFGNPSDAEKKAYTLVLKGVIALDTVIFPRGTTGFALDCLARQHLWKTGLDYRHGTGHGVGSYLNVHEGPIGIGTRVQYAEVPLAHGNVLSNEPGYYEDGQFGIRIENVMLVREVETEHCFGDKPFLGFTHVTMVPYCQNLIDRALLTVEEKEWINVYNAEILDKTKVFFENDALTMAWLTRETRPLG</sequence>
<dbReference type="InterPro" id="IPR029149">
    <property type="entry name" value="Creatin/AminoP/Spt16_N"/>
</dbReference>
<dbReference type="PANTHER" id="PTHR43763">
    <property type="entry name" value="XAA-PRO AMINOPEPTIDASE 1"/>
    <property type="match status" value="1"/>
</dbReference>
<dbReference type="InterPro" id="IPR000587">
    <property type="entry name" value="Creatinase_N"/>
</dbReference>
<dbReference type="FunFam" id="3.90.230.10:FF:000007">
    <property type="entry name" value="Xaa-Pro aminopeptidase P"/>
    <property type="match status" value="1"/>
</dbReference>
<dbReference type="SUPFAM" id="SSF55920">
    <property type="entry name" value="Creatinase/aminopeptidase"/>
    <property type="match status" value="1"/>
</dbReference>
<evidence type="ECO:0000256" key="14">
    <source>
        <dbReference type="ARBA" id="ARBA00032413"/>
    </source>
</evidence>
<dbReference type="InterPro" id="IPR001131">
    <property type="entry name" value="Peptidase_M24B_aminopep-P_CS"/>
</dbReference>
<gene>
    <name evidence="19" type="ORF">G6O67_003938</name>
</gene>
<dbReference type="CDD" id="cd01085">
    <property type="entry name" value="APP"/>
    <property type="match status" value="1"/>
</dbReference>
<comment type="similarity">
    <text evidence="4 15">Belongs to the peptidase M24B family.</text>
</comment>
<evidence type="ECO:0000256" key="15">
    <source>
        <dbReference type="RuleBase" id="RU000590"/>
    </source>
</evidence>
<keyword evidence="12" id="KW-0464">Manganese</keyword>
<dbReference type="Pfam" id="PF16189">
    <property type="entry name" value="Creatinase_N_2"/>
    <property type="match status" value="1"/>
</dbReference>
<dbReference type="InterPro" id="IPR036005">
    <property type="entry name" value="Creatinase/aminopeptidase-like"/>
</dbReference>
<dbReference type="PROSITE" id="PS00491">
    <property type="entry name" value="PROLINE_PEPTIDASE"/>
    <property type="match status" value="1"/>
</dbReference>
<dbReference type="Proteomes" id="UP000557566">
    <property type="component" value="Unassembled WGS sequence"/>
</dbReference>
<dbReference type="SUPFAM" id="SSF53092">
    <property type="entry name" value="Creatinase/prolidase N-terminal domain"/>
    <property type="match status" value="1"/>
</dbReference>
<dbReference type="Pfam" id="PF01321">
    <property type="entry name" value="Creatinase_N"/>
    <property type="match status" value="1"/>
</dbReference>
<dbReference type="InterPro" id="IPR000994">
    <property type="entry name" value="Pept_M24"/>
</dbReference>
<dbReference type="FunFam" id="3.40.350.10:FF:000003">
    <property type="entry name" value="Xaa-pro aminopeptidase P"/>
    <property type="match status" value="1"/>
</dbReference>
<dbReference type="EC" id="3.4.11.9" evidence="5"/>
<evidence type="ECO:0000256" key="7">
    <source>
        <dbReference type="ARBA" id="ARBA00022438"/>
    </source>
</evidence>
<name>A0A8H4PSR4_9HYPO</name>
<evidence type="ECO:0000256" key="2">
    <source>
        <dbReference type="ARBA" id="ARBA00001936"/>
    </source>
</evidence>
<keyword evidence="10" id="KW-0378">Hydrolase</keyword>
<keyword evidence="9 15" id="KW-0479">Metal-binding</keyword>
<dbReference type="Gene3D" id="3.90.230.10">
    <property type="entry name" value="Creatinase/methionine aminopeptidase superfamily"/>
    <property type="match status" value="1"/>
</dbReference>
<dbReference type="InterPro" id="IPR032416">
    <property type="entry name" value="Peptidase_M24_C"/>
</dbReference>
<evidence type="ECO:0000256" key="10">
    <source>
        <dbReference type="ARBA" id="ARBA00022801"/>
    </source>
</evidence>
<evidence type="ECO:0000259" key="17">
    <source>
        <dbReference type="Pfam" id="PF01321"/>
    </source>
</evidence>
<keyword evidence="11" id="KW-0482">Metalloprotease</keyword>
<dbReference type="Pfam" id="PF16188">
    <property type="entry name" value="Peptidase_M24_C"/>
    <property type="match status" value="1"/>
</dbReference>
<evidence type="ECO:0000256" key="4">
    <source>
        <dbReference type="ARBA" id="ARBA00008766"/>
    </source>
</evidence>